<organism evidence="3 4">
    <name type="scientific">Vitrella brassicaformis (strain CCMP3155)</name>
    <dbReference type="NCBI Taxonomy" id="1169540"/>
    <lineage>
        <taxon>Eukaryota</taxon>
        <taxon>Sar</taxon>
        <taxon>Alveolata</taxon>
        <taxon>Colpodellida</taxon>
        <taxon>Vitrellaceae</taxon>
        <taxon>Vitrella</taxon>
    </lineage>
</organism>
<gene>
    <name evidence="3" type="ORF">Vbra_16277</name>
</gene>
<evidence type="ECO:0000256" key="1">
    <source>
        <dbReference type="SAM" id="MobiDB-lite"/>
    </source>
</evidence>
<dbReference type="AlphaFoldDB" id="A0A0G4FUR0"/>
<dbReference type="GO" id="GO:0005975">
    <property type="term" value="P:carbohydrate metabolic process"/>
    <property type="evidence" value="ECO:0007669"/>
    <property type="project" value="InterPro"/>
</dbReference>
<dbReference type="Pfam" id="PF00704">
    <property type="entry name" value="Glyco_hydro_18"/>
    <property type="match status" value="1"/>
</dbReference>
<proteinExistence type="predicted"/>
<dbReference type="InParanoid" id="A0A0G4FUR0"/>
<feature type="region of interest" description="Disordered" evidence="1">
    <location>
        <begin position="281"/>
        <end position="343"/>
    </location>
</feature>
<dbReference type="EMBL" id="CDMY01000506">
    <property type="protein sequence ID" value="CEM18690.1"/>
    <property type="molecule type" value="Genomic_DNA"/>
</dbReference>
<keyword evidence="4" id="KW-1185">Reference proteome</keyword>
<evidence type="ECO:0000313" key="3">
    <source>
        <dbReference type="EMBL" id="CEM18690.1"/>
    </source>
</evidence>
<feature type="compositionally biased region" description="Polar residues" evidence="1">
    <location>
        <begin position="1"/>
        <end position="13"/>
    </location>
</feature>
<feature type="region of interest" description="Disordered" evidence="1">
    <location>
        <begin position="1"/>
        <end position="20"/>
    </location>
</feature>
<dbReference type="VEuPathDB" id="CryptoDB:Vbra_16277"/>
<feature type="region of interest" description="Disordered" evidence="1">
    <location>
        <begin position="118"/>
        <end position="178"/>
    </location>
</feature>
<reference evidence="3 4" key="1">
    <citation type="submission" date="2014-11" db="EMBL/GenBank/DDBJ databases">
        <authorList>
            <person name="Zhu J."/>
            <person name="Qi W."/>
            <person name="Song R."/>
        </authorList>
    </citation>
    <scope>NUCLEOTIDE SEQUENCE [LARGE SCALE GENOMIC DNA]</scope>
</reference>
<dbReference type="SMART" id="SM00636">
    <property type="entry name" value="Glyco_18"/>
    <property type="match status" value="1"/>
</dbReference>
<dbReference type="PANTHER" id="PTHR11177">
    <property type="entry name" value="CHITINASE"/>
    <property type="match status" value="1"/>
</dbReference>
<dbReference type="SUPFAM" id="SSF54556">
    <property type="entry name" value="Chitinase insertion domain"/>
    <property type="match status" value="1"/>
</dbReference>
<name>A0A0G4FUR0_VITBC</name>
<dbReference type="Gene3D" id="3.10.50.10">
    <property type="match status" value="1"/>
</dbReference>
<sequence length="882" mass="94221">MGQTRNGSGNRGSNPRLRDGGLVGANLGPLSLALSPDPFKNTAIMWLVVLCSSLVALLLLPEGPALSAAMTPTEPIPRRGELEVTAEGGFVDVSPLLNRQLLLRKTHGAVGRRAMAEPANATADEHGNDTHDEPDATLANATDTGIGEPYAEPNATEPTEAAAANTTAPPAPLNASEAIATPPPAAVVAANATEPPVPLVASIGNESEMTTTKAPAQPQPASPAWCASIHPSVDDSWCMRNGCEDPPAGRKYCRKVSDTNAAEIRQLAAKGAAARAKAVAEPGGASFETSNAPPSTEEEAVGTAQNVSAEVGNASASRGARPEGEQGQQQQQQQPWDCVSSSKDVSDHFCQTMNGCVSYPDVCKYVAASERASTVVPIIQPAAEAAPSAETRPLASQAPPAAAPPPEGPLGNEQQQNPPQTVPGINETIDVVTTTAVPTEVALAAKEGGDQSPLGLGPIKRLAIYYANWRSDVSPCDLHLEKVSHILYAYADLYTDLNDKCHVASTNADADFNRDIKCTNDTQPADLQGIRGNLGAFQAMKARHPQLKILMTVGGYTLSRHFSTCMSTPENRAAVINSTVELIRRADLDGMNFEWLFPGGGGDTHIPSSPDDWVNYITFLKELRQTFNANQDNKHLDISITAGVAPLEVRNNTPISELCAGSFLDFISLLTYDLHGPWDNITDYDSPLHADPDDPTVGKELLTVEDVVQHYIAFGCDGEMINVGLPLYGRVYSGVQQGPDKDGLYQPFLAAGNGTRQQEPGILAYWDIAANYMPSTSGFTRHYNNKTRVPYLYKPPSSPNDTLGGTFVAYDDDHSLKDKLALAVEHGVEGLTLWEASDDRDKVLLDAIVVYLESDEVPKKRKRKGFFDGLVDRIMRTLGLRF</sequence>
<dbReference type="InterPro" id="IPR029070">
    <property type="entry name" value="Chitinase_insertion_sf"/>
</dbReference>
<dbReference type="STRING" id="1169540.A0A0G4FUR0"/>
<dbReference type="GO" id="GO:0008061">
    <property type="term" value="F:chitin binding"/>
    <property type="evidence" value="ECO:0007669"/>
    <property type="project" value="InterPro"/>
</dbReference>
<dbReference type="Gene3D" id="3.20.20.80">
    <property type="entry name" value="Glycosidases"/>
    <property type="match status" value="1"/>
</dbReference>
<dbReference type="PANTHER" id="PTHR11177:SF317">
    <property type="entry name" value="CHITINASE 12-RELATED"/>
    <property type="match status" value="1"/>
</dbReference>
<dbReference type="InterPro" id="IPR001223">
    <property type="entry name" value="Glyco_hydro18_cat"/>
</dbReference>
<evidence type="ECO:0000259" key="2">
    <source>
        <dbReference type="PROSITE" id="PS51910"/>
    </source>
</evidence>
<dbReference type="InterPro" id="IPR017853">
    <property type="entry name" value="GH"/>
</dbReference>
<dbReference type="InterPro" id="IPR050314">
    <property type="entry name" value="Glycosyl_Hydrlase_18"/>
</dbReference>
<dbReference type="PROSITE" id="PS51910">
    <property type="entry name" value="GH18_2"/>
    <property type="match status" value="1"/>
</dbReference>
<feature type="region of interest" description="Disordered" evidence="1">
    <location>
        <begin position="387"/>
        <end position="425"/>
    </location>
</feature>
<evidence type="ECO:0000313" key="4">
    <source>
        <dbReference type="Proteomes" id="UP000041254"/>
    </source>
</evidence>
<feature type="compositionally biased region" description="Low complexity" evidence="1">
    <location>
        <begin position="148"/>
        <end position="168"/>
    </location>
</feature>
<feature type="domain" description="GH18" evidence="2">
    <location>
        <begin position="460"/>
        <end position="855"/>
    </location>
</feature>
<feature type="compositionally biased region" description="Basic and acidic residues" evidence="1">
    <location>
        <begin position="123"/>
        <end position="134"/>
    </location>
</feature>
<protein>
    <recommendedName>
        <fullName evidence="2">GH18 domain-containing protein</fullName>
    </recommendedName>
</protein>
<dbReference type="OrthoDB" id="421877at2759"/>
<accession>A0A0G4FUR0</accession>
<dbReference type="Proteomes" id="UP000041254">
    <property type="component" value="Unassembled WGS sequence"/>
</dbReference>
<dbReference type="SUPFAM" id="SSF51445">
    <property type="entry name" value="(Trans)glycosidases"/>
    <property type="match status" value="1"/>
</dbReference>
<feature type="compositionally biased region" description="Low complexity" evidence="1">
    <location>
        <begin position="325"/>
        <end position="334"/>
    </location>
</feature>
<dbReference type="InterPro" id="IPR011583">
    <property type="entry name" value="Chitinase_II/V-like_cat"/>
</dbReference>